<evidence type="ECO:0000259" key="1">
    <source>
        <dbReference type="Pfam" id="PF12146"/>
    </source>
</evidence>
<name>A0A495JKY9_9ACTN</name>
<organism evidence="2 3">
    <name type="scientific">Micromonospora pisi</name>
    <dbReference type="NCBI Taxonomy" id="589240"/>
    <lineage>
        <taxon>Bacteria</taxon>
        <taxon>Bacillati</taxon>
        <taxon>Actinomycetota</taxon>
        <taxon>Actinomycetes</taxon>
        <taxon>Micromonosporales</taxon>
        <taxon>Micromonosporaceae</taxon>
        <taxon>Micromonospora</taxon>
    </lineage>
</organism>
<evidence type="ECO:0000313" key="3">
    <source>
        <dbReference type="Proteomes" id="UP000277671"/>
    </source>
</evidence>
<dbReference type="OrthoDB" id="3366103at2"/>
<dbReference type="GO" id="GO:0016787">
    <property type="term" value="F:hydrolase activity"/>
    <property type="evidence" value="ECO:0007669"/>
    <property type="project" value="UniProtKB-KW"/>
</dbReference>
<feature type="domain" description="Serine aminopeptidase S33" evidence="1">
    <location>
        <begin position="29"/>
        <end position="146"/>
    </location>
</feature>
<dbReference type="Pfam" id="PF12146">
    <property type="entry name" value="Hydrolase_4"/>
    <property type="match status" value="1"/>
</dbReference>
<reference evidence="2 3" key="1">
    <citation type="submission" date="2018-10" db="EMBL/GenBank/DDBJ databases">
        <title>Sequencing the genomes of 1000 actinobacteria strains.</title>
        <authorList>
            <person name="Klenk H.-P."/>
        </authorList>
    </citation>
    <scope>NUCLEOTIDE SEQUENCE [LARGE SCALE GENOMIC DNA]</scope>
    <source>
        <strain evidence="2 3">DSM 45175</strain>
    </source>
</reference>
<dbReference type="InterPro" id="IPR022742">
    <property type="entry name" value="Hydrolase_4"/>
</dbReference>
<accession>A0A495JKY9</accession>
<dbReference type="EMBL" id="RBKT01000001">
    <property type="protein sequence ID" value="RKR89573.1"/>
    <property type="molecule type" value="Genomic_DNA"/>
</dbReference>
<keyword evidence="2" id="KW-0378">Hydrolase</keyword>
<dbReference type="Gene3D" id="3.40.50.1820">
    <property type="entry name" value="alpha/beta hydrolase"/>
    <property type="match status" value="1"/>
</dbReference>
<dbReference type="Proteomes" id="UP000277671">
    <property type="component" value="Unassembled WGS sequence"/>
</dbReference>
<dbReference type="InterPro" id="IPR029058">
    <property type="entry name" value="AB_hydrolase_fold"/>
</dbReference>
<evidence type="ECO:0000313" key="2">
    <source>
        <dbReference type="EMBL" id="RKR89573.1"/>
    </source>
</evidence>
<dbReference type="SUPFAM" id="SSF53474">
    <property type="entry name" value="alpha/beta-Hydrolases"/>
    <property type="match status" value="1"/>
</dbReference>
<dbReference type="AlphaFoldDB" id="A0A495JKY9"/>
<protein>
    <submittedName>
        <fullName evidence="2">Alpha-beta hydrolase superfamily lysophospholipase</fullName>
    </submittedName>
</protein>
<keyword evidence="3" id="KW-1185">Reference proteome</keyword>
<comment type="caution">
    <text evidence="2">The sequence shown here is derived from an EMBL/GenBank/DDBJ whole genome shotgun (WGS) entry which is preliminary data.</text>
</comment>
<dbReference type="RefSeq" id="WP_121157991.1">
    <property type="nucleotide sequence ID" value="NZ_RBKT01000001.1"/>
</dbReference>
<gene>
    <name evidence="2" type="ORF">BDK92_3928</name>
</gene>
<proteinExistence type="predicted"/>
<sequence length="269" mass="29224">MNTLDLESEDGLRLEAAVHPAVGPARLGAVVVAHDIGLDMDQGGMFMRLAERLTDVGFDVVRFSFRGHGGSEGAERDVTLEGTSLDLQAAIEAAMAHYSGPISIVAAGFGAAPVGVLLPQLDPRLHGLVLWNPMLDLLHTFVEPRQAWGLNNFGPEALRRLERDDFILVDGEFEFGRALFEEMSVHEPTRWFVQSSVPSLVVQSERDAWVAHDAVRSIAASRPACEFHSVHGSDHGFESRPHEDEVLTVTARWLTTLHSAPGGIPSAPV</sequence>